<dbReference type="PATRIC" id="fig|1218492.5.peg.1326"/>
<dbReference type="OrthoDB" id="2195097at2"/>
<protein>
    <recommendedName>
        <fullName evidence="3">WxL domain-containing protein</fullName>
    </recommendedName>
</protein>
<comment type="caution">
    <text evidence="1">The sequence shown here is derived from an EMBL/GenBank/DDBJ whole genome shotgun (WGS) entry which is preliminary data.</text>
</comment>
<evidence type="ECO:0000313" key="2">
    <source>
        <dbReference type="Proteomes" id="UP000033558"/>
    </source>
</evidence>
<dbReference type="Proteomes" id="UP000033558">
    <property type="component" value="Unassembled WGS sequence"/>
</dbReference>
<dbReference type="HOGENOM" id="CLU_291487_0_0_9"/>
<sequence>MHKNKFNLVQKALLATMFLVCGWFYFCNTSYAVNFHDLIATKKILQRGSDDLWRQGDFDGDGLNEQSYANVLPKWPFLDSNLENDLANQADKDAVATYAKVMKTPVLTTDENIPVIPREYNDLSFMIPKDYNNYKPAEGQEARYTNLENLWTSSSVNVWAGGSINGFIIKDHSKPASFVVKKVTYANGNWIDLLYTIKLSGDGRNNWSGYKNTTGNFRASYDVGIGLGAQNSPDPSDWLKVSTNAAGVRNNSQASSKWDVNIKFLYDTDVQGCKGDNDKVSQLEPVKLNGTYQAFNVNQRKGFAFDKNDLTPINRNGTILPRIWAFNDQSKGNTKVKGHLDSNGRSFDLMGTDIDNSGTRNDLAFMYLFDNGQVNWVNYSTANTTAAMYVNTSNRPVTRAELPFLNVEGTTTKQDNKGQYQIFDSSGGVVTAGSQELFTNATAQFQLLQKFPVQPTGFAPTVFKVKNFTVPKYATISLPKDATKAPYTIAINSLNAKDIDQLINNTGSQNPQTLKEQPADATSAQHAYDYELNTTKLLGPQFDGFADLFIRADLNFQIDWGAKQTPTSANSPYQWEKDVVTQKGVKFVKVKASGISSNIYRGDPKDSTVENFGTKTPQDTTSPGLEQISYVQVPEKTYQFAYKDKDSKTITPKDSTLTQPLQQVISSSQTADASSHAPNHLLDAADKDYLYDHATITTLDSNGTPVGAEKAITATELAALPLKYDQDYKYKITLYYNGTISRATFHYWDASINKTDPAAYVGTSAASLPDELFTLAGDNYTLGSIDQPLQENLPARTKLVDASLSNTDSPIPNAPAPSLMASGHKYLGYYLMVNGTSTFHPYDPNADASHNNAQVIGNYQKTNQVIVFVYASKYGMTLTPDKSLAFNSQYSFNLQTTNKSEFQLKIEDDFLYQDQQLQWPTRHWKVTAQITNFKTASQKALPQGTTVAFAKPNLTKYTGLGNGDTITAALNQATLTTTDTQGNTDNVELLNVANLKDQPNSSATVTTKSESAVLSWKPDQISLKIPDANNVVGQYTGTMTWTLSNTP</sequence>
<accession>A0A0F4LQC9</accession>
<evidence type="ECO:0000313" key="1">
    <source>
        <dbReference type="EMBL" id="KJY60992.1"/>
    </source>
</evidence>
<dbReference type="AlphaFoldDB" id="A0A0F4LQC9"/>
<dbReference type="STRING" id="1218492.JG30_11830"/>
<organism evidence="1 2">
    <name type="scientific">Bombilactobacillus mellifer</name>
    <dbReference type="NCBI Taxonomy" id="1218492"/>
    <lineage>
        <taxon>Bacteria</taxon>
        <taxon>Bacillati</taxon>
        <taxon>Bacillota</taxon>
        <taxon>Bacilli</taxon>
        <taxon>Lactobacillales</taxon>
        <taxon>Lactobacillaceae</taxon>
        <taxon>Bombilactobacillus</taxon>
    </lineage>
</organism>
<keyword evidence="2" id="KW-1185">Reference proteome</keyword>
<reference evidence="1 2" key="1">
    <citation type="submission" date="2015-01" db="EMBL/GenBank/DDBJ databases">
        <title>Comparative genomics of the lactic acid bacteria isolated from the honey bee gut.</title>
        <authorList>
            <person name="Ellegaard K.M."/>
            <person name="Tamarit D."/>
            <person name="Javelind E."/>
            <person name="Olofsson T."/>
            <person name="Andersson S.G."/>
            <person name="Vasquez A."/>
        </authorList>
    </citation>
    <scope>NUCLEOTIDE SEQUENCE [LARGE SCALE GENOMIC DNA]</scope>
    <source>
        <strain evidence="1 2">Bin4</strain>
    </source>
</reference>
<name>A0A0F4LQC9_9LACO</name>
<gene>
    <name evidence="1" type="ORF">JG30_11830</name>
</gene>
<evidence type="ECO:0008006" key="3">
    <source>
        <dbReference type="Google" id="ProtNLM"/>
    </source>
</evidence>
<dbReference type="RefSeq" id="WP_046317016.1">
    <property type="nucleotide sequence ID" value="NZ_JBHSZT010000010.1"/>
</dbReference>
<proteinExistence type="predicted"/>
<dbReference type="EMBL" id="JXJQ01000009">
    <property type="protein sequence ID" value="KJY60992.1"/>
    <property type="molecule type" value="Genomic_DNA"/>
</dbReference>